<evidence type="ECO:0000313" key="1">
    <source>
        <dbReference type="EMBL" id="KAG7386874.1"/>
    </source>
</evidence>
<dbReference type="AlphaFoldDB" id="A0A8T1W492"/>
<keyword evidence="2" id="KW-1185">Reference proteome</keyword>
<evidence type="ECO:0000313" key="2">
    <source>
        <dbReference type="Proteomes" id="UP000694044"/>
    </source>
</evidence>
<protein>
    <submittedName>
        <fullName evidence="1">Uncharacterized protein</fullName>
    </submittedName>
</protein>
<reference evidence="1" key="1">
    <citation type="submission" date="2021-02" db="EMBL/GenBank/DDBJ databases">
        <authorList>
            <person name="Palmer J.M."/>
        </authorList>
    </citation>
    <scope>NUCLEOTIDE SEQUENCE</scope>
    <source>
        <strain evidence="1">SCRP734</strain>
    </source>
</reference>
<name>A0A8T1W492_9STRA</name>
<organism evidence="1 2">
    <name type="scientific">Phytophthora pseudosyringae</name>
    <dbReference type="NCBI Taxonomy" id="221518"/>
    <lineage>
        <taxon>Eukaryota</taxon>
        <taxon>Sar</taxon>
        <taxon>Stramenopiles</taxon>
        <taxon>Oomycota</taxon>
        <taxon>Peronosporomycetes</taxon>
        <taxon>Peronosporales</taxon>
        <taxon>Peronosporaceae</taxon>
        <taxon>Phytophthora</taxon>
    </lineage>
</organism>
<gene>
    <name evidence="1" type="ORF">PHYPSEUDO_015184</name>
</gene>
<dbReference type="EMBL" id="JAGDFM010000091">
    <property type="protein sequence ID" value="KAG7386874.1"/>
    <property type="molecule type" value="Genomic_DNA"/>
</dbReference>
<accession>A0A8T1W492</accession>
<comment type="caution">
    <text evidence="1">The sequence shown here is derived from an EMBL/GenBank/DDBJ whole genome shotgun (WGS) entry which is preliminary data.</text>
</comment>
<dbReference type="Proteomes" id="UP000694044">
    <property type="component" value="Unassembled WGS sequence"/>
</dbReference>
<proteinExistence type="predicted"/>
<sequence length="206" mass="22497">MQLPLTNRYVRSLRHKALPSLTRLPKRSARRFIIICSSRTSPVSMKSGGGSPSVTSMRWMTVTRCPRGSPHTNAIEKYSIVSPAWRVFGGAQSWHRLAAGAGLCRDDCGPRNTGNSRSTRALAQPLQLPSNNHRHTFSSVQQISLTALCSAILGGAGSDISNRNANWLCVREVRMYSAFNIFISTTTFAAATNDFNVALLSSLESI</sequence>